<evidence type="ECO:0000313" key="15">
    <source>
        <dbReference type="Proteomes" id="UP000305451"/>
    </source>
</evidence>
<evidence type="ECO:0000256" key="9">
    <source>
        <dbReference type="ARBA" id="ARBA00023284"/>
    </source>
</evidence>
<feature type="domain" description="Vitamin K epoxide reductase" evidence="13">
    <location>
        <begin position="525"/>
        <end position="659"/>
    </location>
</feature>
<evidence type="ECO:0000256" key="5">
    <source>
        <dbReference type="ARBA" id="ARBA00022989"/>
    </source>
</evidence>
<dbReference type="Gene3D" id="3.40.50.720">
    <property type="entry name" value="NAD(P)-binding Rossmann-like Domain"/>
    <property type="match status" value="1"/>
</dbReference>
<keyword evidence="9" id="KW-0676">Redox-active center</keyword>
<gene>
    <name evidence="14" type="ORF">E5162_05590</name>
</gene>
<feature type="transmembrane region" description="Helical" evidence="10">
    <location>
        <begin position="608"/>
        <end position="633"/>
    </location>
</feature>
<dbReference type="InterPro" id="IPR005530">
    <property type="entry name" value="SPW"/>
</dbReference>
<dbReference type="AlphaFoldDB" id="A0A4V3RZL5"/>
<dbReference type="Gene3D" id="1.20.1440.130">
    <property type="entry name" value="VKOR domain"/>
    <property type="match status" value="1"/>
</dbReference>
<dbReference type="SUPFAM" id="SSF51735">
    <property type="entry name" value="NAD(P)-binding Rossmann-fold domains"/>
    <property type="match status" value="1"/>
</dbReference>
<dbReference type="InterPro" id="IPR001509">
    <property type="entry name" value="Epimerase_deHydtase"/>
</dbReference>
<dbReference type="Pfam" id="PF01370">
    <property type="entry name" value="Epimerase"/>
    <property type="match status" value="1"/>
</dbReference>
<feature type="transmembrane region" description="Helical" evidence="10">
    <location>
        <begin position="452"/>
        <end position="470"/>
    </location>
</feature>
<sequence length="828" mass="91004">MTDDTSGTPDTERPLVLVTGAAGSIGSDVTTALKDDYRVVGLDLKCGGANVPCYEVDLSDEDAVDQALNDFCAEYGRDVAAVVHLAAYFDFSGEESPLYEKVNETGTRNLMRALGKLNVERFIYSGTMLVHEPGEPGERIDEDAPIKPKWAYPQSKAKTEEIIRAERGSIPVTLLHLAGLYDDESAVPTLAHQIARIYERDLKSRLYPGEGEAGQSMIHREDMIEVFRRAIEKRSDLPEECVILAGEPEAVAYQELQDDIGRLVHGAEEWETLSVPGPVAKVGAWAQEKAEPLVPDAIDQGEKPFIRPFMVEMAQDHYALDISRAKRLLGWHPRHSIRRTLPKIVDALKRDPMGWYEAHGMTAPDWLDTAAEKSDAPEWVRERRETQRVTEHSRNRWAHLLNAALGLWLVTSPMSMDYGSAALAWSDVLSGAVITIFAFLSTSLRFERARWVVAAAGFWLLWAPLIFWAPTAHAYLNETLVGALVIGFSLCVRPSPGVSPAAAQTGPDIPPGWEFSPSSWMQRLPIIALALVGLLISRHLTAFQLGHIDGVWDPFFSGTRGEGLNGSEDITTSSVSKAWPIPDAGVGAVVYMLEILAGLMGTNRRWRTMPWLVTAFGVMIVPLGAVSIFFIIIQPIVIGTWCTLCLIQAAAMLLQVPFSLDELVAGGQFLVRRKKKGRPLLRIFFVGDTDEGETRERDDFHRPFPALLKEMLLGGVNYPLPLLGCIAIGVWLMFTRLTLGAEGWMANMDHLIGALAITVSVTAFAESARAVRYLNLPLGAALIVAPFVLSADLVQILAGVIAGLALIALSLPKGRVEKTYGSWDRFIV</sequence>
<dbReference type="EMBL" id="SRXV01000001">
    <property type="protein sequence ID" value="TGY94739.1"/>
    <property type="molecule type" value="Genomic_DNA"/>
</dbReference>
<keyword evidence="3 10" id="KW-0812">Transmembrane</keyword>
<dbReference type="InterPro" id="IPR012932">
    <property type="entry name" value="VKOR"/>
</dbReference>
<evidence type="ECO:0000259" key="11">
    <source>
        <dbReference type="Pfam" id="PF01370"/>
    </source>
</evidence>
<feature type="transmembrane region" description="Helical" evidence="10">
    <location>
        <begin position="718"/>
        <end position="739"/>
    </location>
</feature>
<keyword evidence="15" id="KW-1185">Reference proteome</keyword>
<evidence type="ECO:0000259" key="12">
    <source>
        <dbReference type="Pfam" id="PF03779"/>
    </source>
</evidence>
<dbReference type="InterPro" id="IPR050177">
    <property type="entry name" value="Lipid_A_modif_metabolic_enz"/>
</dbReference>
<feature type="transmembrane region" description="Helical" evidence="10">
    <location>
        <begin position="422"/>
        <end position="440"/>
    </location>
</feature>
<dbReference type="CDD" id="cd12919">
    <property type="entry name" value="VKOR_2"/>
    <property type="match status" value="1"/>
</dbReference>
<accession>A0A4V3RZL5</accession>
<comment type="similarity">
    <text evidence="2">Belongs to the VKOR family.</text>
</comment>
<dbReference type="OrthoDB" id="9814124at2"/>
<proteinExistence type="inferred from homology"/>
<keyword evidence="5 10" id="KW-1133">Transmembrane helix</keyword>
<dbReference type="GO" id="GO:0016020">
    <property type="term" value="C:membrane"/>
    <property type="evidence" value="ECO:0007669"/>
    <property type="project" value="UniProtKB-SubCell"/>
</dbReference>
<keyword evidence="6" id="KW-0560">Oxidoreductase</keyword>
<keyword evidence="8" id="KW-1015">Disulfide bond</keyword>
<feature type="transmembrane region" description="Helical" evidence="10">
    <location>
        <begin position="640"/>
        <end position="660"/>
    </location>
</feature>
<dbReference type="PANTHER" id="PTHR43245">
    <property type="entry name" value="BIFUNCTIONAL POLYMYXIN RESISTANCE PROTEIN ARNA"/>
    <property type="match status" value="1"/>
</dbReference>
<name>A0A4V3RZL5_9PROT</name>
<dbReference type="InterPro" id="IPR036291">
    <property type="entry name" value="NAD(P)-bd_dom_sf"/>
</dbReference>
<evidence type="ECO:0000256" key="6">
    <source>
        <dbReference type="ARBA" id="ARBA00023002"/>
    </source>
</evidence>
<evidence type="ECO:0000256" key="2">
    <source>
        <dbReference type="ARBA" id="ARBA00006214"/>
    </source>
</evidence>
<evidence type="ECO:0000256" key="10">
    <source>
        <dbReference type="SAM" id="Phobius"/>
    </source>
</evidence>
<feature type="transmembrane region" description="Helical" evidence="10">
    <location>
        <begin position="520"/>
        <end position="537"/>
    </location>
</feature>
<evidence type="ECO:0000259" key="13">
    <source>
        <dbReference type="Pfam" id="PF07884"/>
    </source>
</evidence>
<feature type="transmembrane region" description="Helical" evidence="10">
    <location>
        <begin position="783"/>
        <end position="809"/>
    </location>
</feature>
<dbReference type="Pfam" id="PF03779">
    <property type="entry name" value="SPW"/>
    <property type="match status" value="2"/>
</dbReference>
<protein>
    <submittedName>
        <fullName evidence="14">NAD-dependent epimerase/dehydratase family protein</fullName>
    </submittedName>
</protein>
<evidence type="ECO:0000313" key="14">
    <source>
        <dbReference type="EMBL" id="TGY94739.1"/>
    </source>
</evidence>
<dbReference type="Proteomes" id="UP000305451">
    <property type="component" value="Unassembled WGS sequence"/>
</dbReference>
<evidence type="ECO:0000256" key="7">
    <source>
        <dbReference type="ARBA" id="ARBA00023136"/>
    </source>
</evidence>
<feature type="domain" description="SPW repeat-containing integral membrane" evidence="12">
    <location>
        <begin position="726"/>
        <end position="811"/>
    </location>
</feature>
<evidence type="ECO:0000256" key="1">
    <source>
        <dbReference type="ARBA" id="ARBA00004141"/>
    </source>
</evidence>
<feature type="domain" description="SPW repeat-containing integral membrane" evidence="12">
    <location>
        <begin position="397"/>
        <end position="490"/>
    </location>
</feature>
<reference evidence="14 15" key="1">
    <citation type="journal article" date="2013" name="Int. J. Syst. Evol. Microbiol.">
        <title>Marinicauda pacifica gen. nov., sp. nov., a prosthecate alphaproteobacterium of the family Hyphomonadaceae isolated from deep seawater.</title>
        <authorList>
            <person name="Zhang X.Y."/>
            <person name="Li G.W."/>
            <person name="Wang C.S."/>
            <person name="Zhang Y.J."/>
            <person name="Xu X.W."/>
            <person name="Li H."/>
            <person name="Liu A."/>
            <person name="Liu C."/>
            <person name="Xie B.B."/>
            <person name="Qin Q.L."/>
            <person name="Xu Z."/>
            <person name="Chen X.L."/>
            <person name="Zhou B.C."/>
            <person name="Zhang Y.Z."/>
        </authorList>
    </citation>
    <scope>NUCLEOTIDE SEQUENCE [LARGE SCALE GENOMIC DNA]</scope>
    <source>
        <strain evidence="14 15">P-1 km-3</strain>
    </source>
</reference>
<dbReference type="InterPro" id="IPR038354">
    <property type="entry name" value="VKOR_sf"/>
</dbReference>
<comment type="caution">
    <text evidence="14">The sequence shown here is derived from an EMBL/GenBank/DDBJ whole genome shotgun (WGS) entry which is preliminary data.</text>
</comment>
<organism evidence="14 15">
    <name type="scientific">Marinicauda pacifica</name>
    <dbReference type="NCBI Taxonomy" id="1133559"/>
    <lineage>
        <taxon>Bacteria</taxon>
        <taxon>Pseudomonadati</taxon>
        <taxon>Pseudomonadota</taxon>
        <taxon>Alphaproteobacteria</taxon>
        <taxon>Maricaulales</taxon>
        <taxon>Maricaulaceae</taxon>
        <taxon>Marinicauda</taxon>
    </lineage>
</organism>
<dbReference type="Pfam" id="PF07884">
    <property type="entry name" value="VKOR"/>
    <property type="match status" value="1"/>
</dbReference>
<evidence type="ECO:0000256" key="8">
    <source>
        <dbReference type="ARBA" id="ARBA00023157"/>
    </source>
</evidence>
<dbReference type="GO" id="GO:0016491">
    <property type="term" value="F:oxidoreductase activity"/>
    <property type="evidence" value="ECO:0007669"/>
    <property type="project" value="UniProtKB-KW"/>
</dbReference>
<keyword evidence="7 10" id="KW-0472">Membrane</keyword>
<feature type="domain" description="NAD-dependent epimerase/dehydratase" evidence="11">
    <location>
        <begin position="16"/>
        <end position="237"/>
    </location>
</feature>
<dbReference type="GO" id="GO:0048038">
    <property type="term" value="F:quinone binding"/>
    <property type="evidence" value="ECO:0007669"/>
    <property type="project" value="UniProtKB-KW"/>
</dbReference>
<feature type="transmembrane region" description="Helical" evidence="10">
    <location>
        <begin position="751"/>
        <end position="771"/>
    </location>
</feature>
<dbReference type="RefSeq" id="WP_135943936.1">
    <property type="nucleotide sequence ID" value="NZ_BMEI01000001.1"/>
</dbReference>
<keyword evidence="4" id="KW-0874">Quinone</keyword>
<evidence type="ECO:0000256" key="4">
    <source>
        <dbReference type="ARBA" id="ARBA00022719"/>
    </source>
</evidence>
<comment type="subcellular location">
    <subcellularLocation>
        <location evidence="1">Membrane</location>
        <topology evidence="1">Multi-pass membrane protein</topology>
    </subcellularLocation>
</comment>
<evidence type="ECO:0000256" key="3">
    <source>
        <dbReference type="ARBA" id="ARBA00022692"/>
    </source>
</evidence>